<name>A0ACB8TYM8_9APHY</name>
<organism evidence="1 2">
    <name type="scientific">Irpex rosettiformis</name>
    <dbReference type="NCBI Taxonomy" id="378272"/>
    <lineage>
        <taxon>Eukaryota</taxon>
        <taxon>Fungi</taxon>
        <taxon>Dikarya</taxon>
        <taxon>Basidiomycota</taxon>
        <taxon>Agaricomycotina</taxon>
        <taxon>Agaricomycetes</taxon>
        <taxon>Polyporales</taxon>
        <taxon>Irpicaceae</taxon>
        <taxon>Irpex</taxon>
    </lineage>
</organism>
<dbReference type="Proteomes" id="UP001055072">
    <property type="component" value="Unassembled WGS sequence"/>
</dbReference>
<gene>
    <name evidence="1" type="ORF">BDY19DRAFT_995190</name>
</gene>
<protein>
    <submittedName>
        <fullName evidence="1">Mitochondrial carrier domain-containing protein</fullName>
    </submittedName>
</protein>
<sequence>MTSTLPPLIQAFSGSIGSAAANTIVYPLDLVTTRLQTTSSRKLRGLRGILLTLRHIIYVEGWSGLYDGLNADTAATLLSNFLYFYFYTFLRRIVARRKPSLPRGKGRATPVLLSAPKELGIGFLAGLASRAISQPLSVITVRLQTEGEVDEGDSSSEDGENAQSDTERRVGAAGIVKKIYNEQGLEGFWGGFTTTVPLCLSPAITLFLFQLFQRLITLWRPHKQTSLGTPSAGSAFLGAAFSNATATALLYPLILAKTQLQAHKKSLKENGNADWESQKSKLREDGGMNMLSIWERTVRKEGVGGLYQGLEAQITKGFVSEGVKMMVKQRYV</sequence>
<comment type="caution">
    <text evidence="1">The sequence shown here is derived from an EMBL/GenBank/DDBJ whole genome shotgun (WGS) entry which is preliminary data.</text>
</comment>
<reference evidence="1" key="1">
    <citation type="journal article" date="2021" name="Environ. Microbiol.">
        <title>Gene family expansions and transcriptome signatures uncover fungal adaptations to wood decay.</title>
        <authorList>
            <person name="Hage H."/>
            <person name="Miyauchi S."/>
            <person name="Viragh M."/>
            <person name="Drula E."/>
            <person name="Min B."/>
            <person name="Chaduli D."/>
            <person name="Navarro D."/>
            <person name="Favel A."/>
            <person name="Norest M."/>
            <person name="Lesage-Meessen L."/>
            <person name="Balint B."/>
            <person name="Merenyi Z."/>
            <person name="de Eugenio L."/>
            <person name="Morin E."/>
            <person name="Martinez A.T."/>
            <person name="Baldrian P."/>
            <person name="Stursova M."/>
            <person name="Martinez M.J."/>
            <person name="Novotny C."/>
            <person name="Magnuson J.K."/>
            <person name="Spatafora J.W."/>
            <person name="Maurice S."/>
            <person name="Pangilinan J."/>
            <person name="Andreopoulos W."/>
            <person name="LaButti K."/>
            <person name="Hundley H."/>
            <person name="Na H."/>
            <person name="Kuo A."/>
            <person name="Barry K."/>
            <person name="Lipzen A."/>
            <person name="Henrissat B."/>
            <person name="Riley R."/>
            <person name="Ahrendt S."/>
            <person name="Nagy L.G."/>
            <person name="Grigoriev I.V."/>
            <person name="Martin F."/>
            <person name="Rosso M.N."/>
        </authorList>
    </citation>
    <scope>NUCLEOTIDE SEQUENCE</scope>
    <source>
        <strain evidence="1">CBS 384.51</strain>
    </source>
</reference>
<dbReference type="EMBL" id="MU274919">
    <property type="protein sequence ID" value="KAI0087111.1"/>
    <property type="molecule type" value="Genomic_DNA"/>
</dbReference>
<accession>A0ACB8TYM8</accession>
<evidence type="ECO:0000313" key="2">
    <source>
        <dbReference type="Proteomes" id="UP001055072"/>
    </source>
</evidence>
<proteinExistence type="predicted"/>
<keyword evidence="2" id="KW-1185">Reference proteome</keyword>
<evidence type="ECO:0000313" key="1">
    <source>
        <dbReference type="EMBL" id="KAI0087111.1"/>
    </source>
</evidence>